<keyword evidence="2" id="KW-0456">Lyase</keyword>
<proteinExistence type="inferred from homology"/>
<dbReference type="GO" id="GO:0016151">
    <property type="term" value="F:nickel cation binding"/>
    <property type="evidence" value="ECO:0007669"/>
    <property type="project" value="UniProtKB-UniRule"/>
</dbReference>
<dbReference type="GeneID" id="78455746"/>
<keyword evidence="1 2" id="KW-0533">Nickel</keyword>
<evidence type="ECO:0000256" key="1">
    <source>
        <dbReference type="ARBA" id="ARBA00022596"/>
    </source>
</evidence>
<comment type="similarity">
    <text evidence="2">Belongs to the LarC family.</text>
</comment>
<evidence type="ECO:0000313" key="4">
    <source>
        <dbReference type="EMBL" id="SQJ01264.1"/>
    </source>
</evidence>
<sequence>MKNTLYLECYSGISGDMTVAALLDLGADREVLEKALKSLPVDGFEIKISKVKKSGLDVCDFSVILDKEHENHDHDMEYLHGDHVHTHDHEHEEEEHTHEHEENHHGHIHLHEKSHQHGRVHLHKKSHSHTHVHLHEHSHQHEHRTLTGILHIISHADITPEAKKIAENIFTILAEAEAKAHGVELDEVHFHEVGAVDSIVDIVAVAVCLDNLNITDVVSTELYEGYGFVRCQHGVIPVPVPAVANIAEKHGLSLHITNIEGELVTPTGAAIIAAIKNIDKLPKKFSIEKIGIGAGKRNYERPSLLRAMLIKDKAFEDNKIYKLESNIDDCTGEMLGYVMELLFKAGARDVHYIPVYMKKNRPAYQLNVVCLEKDIEILENIIFEETTTIGIRRIPVERSVLKRRIEKIRTSLGEAEVKICMLNGKERVYPEYESIKKICSEYKMNFQEVYQLIQREYKEIKG</sequence>
<protein>
    <recommendedName>
        <fullName evidence="2">Putative nickel insertion protein</fullName>
    </recommendedName>
</protein>
<evidence type="ECO:0000313" key="5">
    <source>
        <dbReference type="Proteomes" id="UP000249008"/>
    </source>
</evidence>
<dbReference type="Gene3D" id="3.30.70.1380">
    <property type="entry name" value="Transcriptional regulatory protein pf0864 domain like"/>
    <property type="match status" value="1"/>
</dbReference>
<dbReference type="HAMAP" id="MF_01074">
    <property type="entry name" value="LarC"/>
    <property type="match status" value="1"/>
</dbReference>
<organism evidence="4 5">
    <name type="scientific">Fusobacterium ulcerans</name>
    <dbReference type="NCBI Taxonomy" id="861"/>
    <lineage>
        <taxon>Bacteria</taxon>
        <taxon>Fusobacteriati</taxon>
        <taxon>Fusobacteriota</taxon>
        <taxon>Fusobacteriia</taxon>
        <taxon>Fusobacteriales</taxon>
        <taxon>Fusobacteriaceae</taxon>
        <taxon>Fusobacterium</taxon>
    </lineage>
</organism>
<gene>
    <name evidence="4" type="ORF">NCTC12112_01174</name>
</gene>
<reference evidence="4 5" key="1">
    <citation type="submission" date="2018-06" db="EMBL/GenBank/DDBJ databases">
        <authorList>
            <consortium name="Pathogen Informatics"/>
            <person name="Doyle S."/>
        </authorList>
    </citation>
    <scope>NUCLEOTIDE SEQUENCE [LARGE SCALE GENOMIC DNA]</scope>
    <source>
        <strain evidence="4 5">NCTC12112</strain>
    </source>
</reference>
<dbReference type="AlphaFoldDB" id="A0AAX2JA11"/>
<dbReference type="InterPro" id="IPR002822">
    <property type="entry name" value="Ni_insertion"/>
</dbReference>
<evidence type="ECO:0000256" key="2">
    <source>
        <dbReference type="HAMAP-Rule" id="MF_01074"/>
    </source>
</evidence>
<dbReference type="KEGG" id="ful:C4N20_13050"/>
<dbReference type="PANTHER" id="PTHR36566:SF1">
    <property type="entry name" value="PYRIDINIUM-3,5-BISTHIOCARBOXYLIC ACID MONONUCLEOTIDE NICKEL INSERTION PROTEIN"/>
    <property type="match status" value="1"/>
</dbReference>
<dbReference type="Pfam" id="PF01969">
    <property type="entry name" value="Ni_insertion"/>
    <property type="match status" value="1"/>
</dbReference>
<dbReference type="NCBIfam" id="TIGR00299">
    <property type="entry name" value="nickel pincer cofactor biosynthesis protein LarC"/>
    <property type="match status" value="1"/>
</dbReference>
<dbReference type="EMBL" id="LS483487">
    <property type="protein sequence ID" value="SQJ01264.1"/>
    <property type="molecule type" value="Genomic_DNA"/>
</dbReference>
<dbReference type="PANTHER" id="PTHR36566">
    <property type="entry name" value="NICKEL INSERTION PROTEIN-RELATED"/>
    <property type="match status" value="1"/>
</dbReference>
<name>A0AAX2JA11_9FUSO</name>
<dbReference type="GO" id="GO:0016829">
    <property type="term" value="F:lyase activity"/>
    <property type="evidence" value="ECO:0007669"/>
    <property type="project" value="UniProtKB-UniRule"/>
</dbReference>
<evidence type="ECO:0000256" key="3">
    <source>
        <dbReference type="SAM" id="MobiDB-lite"/>
    </source>
</evidence>
<accession>A0AAX2JA11</accession>
<dbReference type="Proteomes" id="UP000249008">
    <property type="component" value="Chromosome 1"/>
</dbReference>
<feature type="region of interest" description="Disordered" evidence="3">
    <location>
        <begin position="86"/>
        <end position="107"/>
    </location>
</feature>
<dbReference type="RefSeq" id="WP_005978006.1">
    <property type="nucleotide sequence ID" value="NZ_CABKNW010000002.1"/>
</dbReference>